<keyword evidence="2 9" id="KW-0055">Arginine biosynthesis</keyword>
<dbReference type="RefSeq" id="WP_056683507.1">
    <property type="nucleotide sequence ID" value="NZ_LJIX01000006.1"/>
</dbReference>
<dbReference type="InterPro" id="IPR001048">
    <property type="entry name" value="Asp/Glu/Uridylate_kinase"/>
</dbReference>
<feature type="domain" description="Aspartate/glutamate/uridylate kinase" evidence="10">
    <location>
        <begin position="2"/>
        <end position="233"/>
    </location>
</feature>
<dbReference type="InterPro" id="IPR004662">
    <property type="entry name" value="AcgluKinase_fam"/>
</dbReference>
<feature type="binding site" evidence="9">
    <location>
        <position position="155"/>
    </location>
    <ligand>
        <name>substrate</name>
    </ligand>
</feature>
<comment type="subcellular location">
    <subcellularLocation>
        <location evidence="9">Cytoplasm</location>
    </subcellularLocation>
</comment>
<proteinExistence type="inferred from homology"/>
<dbReference type="NCBIfam" id="TIGR00761">
    <property type="entry name" value="argB"/>
    <property type="match status" value="1"/>
</dbReference>
<comment type="caution">
    <text evidence="11">The sequence shown here is derived from an EMBL/GenBank/DDBJ whole genome shotgun (WGS) entry which is preliminary data.</text>
</comment>
<dbReference type="EMBL" id="LJIX01000006">
    <property type="protein sequence ID" value="KQL18652.1"/>
    <property type="molecule type" value="Genomic_DNA"/>
</dbReference>
<dbReference type="SUPFAM" id="SSF53633">
    <property type="entry name" value="Carbamate kinase-like"/>
    <property type="match status" value="1"/>
</dbReference>
<dbReference type="STRING" id="1637975.AN957_08765"/>
<dbReference type="InterPro" id="IPR037528">
    <property type="entry name" value="ArgB"/>
</dbReference>
<evidence type="ECO:0000256" key="1">
    <source>
        <dbReference type="ARBA" id="ARBA00004828"/>
    </source>
</evidence>
<reference evidence="11 12" key="1">
    <citation type="submission" date="2015-09" db="EMBL/GenBank/DDBJ databases">
        <title>Genome sequencing project for genomic taxonomy and phylogenomics of Bacillus-like bacteria.</title>
        <authorList>
            <person name="Liu B."/>
            <person name="Wang J."/>
            <person name="Zhu Y."/>
            <person name="Liu G."/>
            <person name="Chen Q."/>
            <person name="Chen Z."/>
            <person name="Lan J."/>
            <person name="Che J."/>
            <person name="Ge C."/>
            <person name="Shi H."/>
            <person name="Pan Z."/>
            <person name="Liu X."/>
        </authorList>
    </citation>
    <scope>NUCLEOTIDE SEQUENCE [LARGE SCALE GENOMIC DNA]</scope>
    <source>
        <strain evidence="11 12">FJAT-18043</strain>
    </source>
</reference>
<evidence type="ECO:0000256" key="2">
    <source>
        <dbReference type="ARBA" id="ARBA00022571"/>
    </source>
</evidence>
<dbReference type="InterPro" id="IPR036393">
    <property type="entry name" value="AceGlu_kinase-like_sf"/>
</dbReference>
<organism evidence="11 12">
    <name type="scientific">Cytobacillus solani</name>
    <dbReference type="NCBI Taxonomy" id="1637975"/>
    <lineage>
        <taxon>Bacteria</taxon>
        <taxon>Bacillati</taxon>
        <taxon>Bacillota</taxon>
        <taxon>Bacilli</taxon>
        <taxon>Bacillales</taxon>
        <taxon>Bacillaceae</taxon>
        <taxon>Cytobacillus</taxon>
    </lineage>
</organism>
<dbReference type="Proteomes" id="UP000050996">
    <property type="component" value="Unassembled WGS sequence"/>
</dbReference>
<accession>A0A0Q3SGS7</accession>
<dbReference type="CDD" id="cd04238">
    <property type="entry name" value="AAK_NAGK-like"/>
    <property type="match status" value="1"/>
</dbReference>
<evidence type="ECO:0000256" key="7">
    <source>
        <dbReference type="ARBA" id="ARBA00022840"/>
    </source>
</evidence>
<feature type="binding site" evidence="9">
    <location>
        <position position="62"/>
    </location>
    <ligand>
        <name>substrate</name>
    </ligand>
</feature>
<evidence type="ECO:0000256" key="9">
    <source>
        <dbReference type="HAMAP-Rule" id="MF_00082"/>
    </source>
</evidence>
<keyword evidence="12" id="KW-1185">Reference proteome</keyword>
<dbReference type="PATRIC" id="fig|1637975.4.peg.1510"/>
<comment type="similarity">
    <text evidence="9">Belongs to the acetylglutamate kinase family. ArgB subfamily.</text>
</comment>
<dbReference type="GO" id="GO:0003991">
    <property type="term" value="F:acetylglutamate kinase activity"/>
    <property type="evidence" value="ECO:0007669"/>
    <property type="project" value="UniProtKB-UniRule"/>
</dbReference>
<keyword evidence="4 9" id="KW-0808">Transferase</keyword>
<evidence type="ECO:0000313" key="11">
    <source>
        <dbReference type="EMBL" id="KQL18652.1"/>
    </source>
</evidence>
<evidence type="ECO:0000259" key="10">
    <source>
        <dbReference type="Pfam" id="PF00696"/>
    </source>
</evidence>
<keyword evidence="6 9" id="KW-0418">Kinase</keyword>
<evidence type="ECO:0000256" key="3">
    <source>
        <dbReference type="ARBA" id="ARBA00022605"/>
    </source>
</evidence>
<keyword evidence="3 9" id="KW-0028">Amino-acid biosynthesis</keyword>
<evidence type="ECO:0000313" key="12">
    <source>
        <dbReference type="Proteomes" id="UP000050996"/>
    </source>
</evidence>
<comment type="pathway">
    <text evidence="1 9">Amino-acid biosynthesis; L-arginine biosynthesis; N(2)-acetyl-L-ornithine from L-glutamate: step 2/4.</text>
</comment>
<dbReference type="PANTHER" id="PTHR23342:SF0">
    <property type="entry name" value="N-ACETYLGLUTAMATE SYNTHASE, MITOCHONDRIAL"/>
    <property type="match status" value="1"/>
</dbReference>
<dbReference type="UniPathway" id="UPA00068">
    <property type="reaction ID" value="UER00107"/>
</dbReference>
<name>A0A0Q3SGS7_9BACI</name>
<sequence length="257" mass="28033">MKTILIKCGGSVIDDLSTAFFNSLKDLESEGYHLLFVHGGGPDINDLLELYQVPQEYINGLRKTSAETMEIVEMVLAGKTNRTLTAKLSSHGFNAFGINGSDGGFLQADFIDQERLGFVGDIVKVKTEIISMLLNEKYTPVITPIATASNGEKLNINADFAAAAIANNLQVDHCIFVTDVQGIIINGELVSQLSKEEIESYIHADQITGGMIPKVRSAVNVIEKGLQNVRIVSGKETFFNQGHWIGTEIFAKEGILR</sequence>
<dbReference type="Pfam" id="PF00696">
    <property type="entry name" value="AA_kinase"/>
    <property type="match status" value="1"/>
</dbReference>
<evidence type="ECO:0000256" key="5">
    <source>
        <dbReference type="ARBA" id="ARBA00022741"/>
    </source>
</evidence>
<dbReference type="EC" id="2.7.2.8" evidence="9"/>
<keyword evidence="5 9" id="KW-0547">Nucleotide-binding</keyword>
<dbReference type="FunFam" id="3.40.1160.10:FF:000004">
    <property type="entry name" value="Acetylglutamate kinase"/>
    <property type="match status" value="1"/>
</dbReference>
<dbReference type="GO" id="GO:0042450">
    <property type="term" value="P:L-arginine biosynthetic process via ornithine"/>
    <property type="evidence" value="ECO:0007669"/>
    <property type="project" value="UniProtKB-UniRule"/>
</dbReference>
<evidence type="ECO:0000256" key="8">
    <source>
        <dbReference type="ARBA" id="ARBA00048141"/>
    </source>
</evidence>
<dbReference type="PANTHER" id="PTHR23342">
    <property type="entry name" value="N-ACETYLGLUTAMATE SYNTHASE"/>
    <property type="match status" value="1"/>
</dbReference>
<keyword evidence="9" id="KW-0963">Cytoplasm</keyword>
<evidence type="ECO:0000256" key="6">
    <source>
        <dbReference type="ARBA" id="ARBA00022777"/>
    </source>
</evidence>
<dbReference type="HAMAP" id="MF_00082">
    <property type="entry name" value="ArgB"/>
    <property type="match status" value="1"/>
</dbReference>
<dbReference type="GO" id="GO:0005737">
    <property type="term" value="C:cytoplasm"/>
    <property type="evidence" value="ECO:0007669"/>
    <property type="project" value="UniProtKB-SubCell"/>
</dbReference>
<comment type="function">
    <text evidence="9">Catalyzes the ATP-dependent phosphorylation of N-acetyl-L-glutamate.</text>
</comment>
<feature type="binding site" evidence="9">
    <location>
        <begin position="40"/>
        <end position="41"/>
    </location>
    <ligand>
        <name>substrate</name>
    </ligand>
</feature>
<dbReference type="AlphaFoldDB" id="A0A0Q3SGS7"/>
<dbReference type="Gene3D" id="3.40.1160.10">
    <property type="entry name" value="Acetylglutamate kinase-like"/>
    <property type="match status" value="1"/>
</dbReference>
<feature type="site" description="Transition state stabilizer" evidence="9">
    <location>
        <position position="7"/>
    </location>
</feature>
<feature type="site" description="Transition state stabilizer" evidence="9">
    <location>
        <position position="214"/>
    </location>
</feature>
<evidence type="ECO:0000256" key="4">
    <source>
        <dbReference type="ARBA" id="ARBA00022679"/>
    </source>
</evidence>
<protein>
    <recommendedName>
        <fullName evidence="9">Acetylglutamate kinase</fullName>
        <ecNumber evidence="9">2.7.2.8</ecNumber>
    </recommendedName>
    <alternativeName>
        <fullName evidence="9">N-acetyl-L-glutamate 5-phosphotransferase</fullName>
    </alternativeName>
    <alternativeName>
        <fullName evidence="9">NAG kinase</fullName>
        <shortName evidence="9">NAGK</shortName>
    </alternativeName>
</protein>
<gene>
    <name evidence="9" type="primary">argB</name>
    <name evidence="11" type="ORF">AN957_08765</name>
</gene>
<dbReference type="PIRSF" id="PIRSF000728">
    <property type="entry name" value="NAGK"/>
    <property type="match status" value="1"/>
</dbReference>
<comment type="catalytic activity">
    <reaction evidence="8 9">
        <text>N-acetyl-L-glutamate + ATP = N-acetyl-L-glutamyl 5-phosphate + ADP</text>
        <dbReference type="Rhea" id="RHEA:14629"/>
        <dbReference type="ChEBI" id="CHEBI:30616"/>
        <dbReference type="ChEBI" id="CHEBI:44337"/>
        <dbReference type="ChEBI" id="CHEBI:57936"/>
        <dbReference type="ChEBI" id="CHEBI:456216"/>
        <dbReference type="EC" id="2.7.2.8"/>
    </reaction>
</comment>
<keyword evidence="7 9" id="KW-0067">ATP-binding</keyword>
<dbReference type="GO" id="GO:0005524">
    <property type="term" value="F:ATP binding"/>
    <property type="evidence" value="ECO:0007669"/>
    <property type="project" value="UniProtKB-UniRule"/>
</dbReference>